<proteinExistence type="predicted"/>
<feature type="compositionally biased region" description="Polar residues" evidence="1">
    <location>
        <begin position="202"/>
        <end position="218"/>
    </location>
</feature>
<name>A0A8K0USZ6_9AGAR</name>
<sequence>MSRKRSSQEGFRRSLGDNLFFCTPWWNIGTRRFGRRSRRCVVAKATQADGKNNSRTRCPLCRTLRSRNSPDFASCAQWAVFARSIHHRTLLSGALRHSIRYMTPLLAQSSVLDSLTTHLPQHVKLPLRGAFPNTRSHGSELGLVSPPHHLFPSTPFRTRLVKTVAAAFYGSYVSYLRIVDLAMDFYPGRKYLKLDLNLATEGSSADSSQTSGTRTTLRGSVGSRDDC</sequence>
<keyword evidence="3" id="KW-1185">Reference proteome</keyword>
<accession>A0A8K0USZ6</accession>
<evidence type="ECO:0000313" key="3">
    <source>
        <dbReference type="Proteomes" id="UP000813824"/>
    </source>
</evidence>
<evidence type="ECO:0000256" key="1">
    <source>
        <dbReference type="SAM" id="MobiDB-lite"/>
    </source>
</evidence>
<dbReference type="AlphaFoldDB" id="A0A8K0USZ6"/>
<gene>
    <name evidence="2" type="ORF">BXZ70DRAFT_929438</name>
</gene>
<reference evidence="2" key="1">
    <citation type="journal article" date="2021" name="New Phytol.">
        <title>Evolutionary innovations through gain and loss of genes in the ectomycorrhizal Boletales.</title>
        <authorList>
            <person name="Wu G."/>
            <person name="Miyauchi S."/>
            <person name="Morin E."/>
            <person name="Kuo A."/>
            <person name="Drula E."/>
            <person name="Varga T."/>
            <person name="Kohler A."/>
            <person name="Feng B."/>
            <person name="Cao Y."/>
            <person name="Lipzen A."/>
            <person name="Daum C."/>
            <person name="Hundley H."/>
            <person name="Pangilinan J."/>
            <person name="Johnson J."/>
            <person name="Barry K."/>
            <person name="LaButti K."/>
            <person name="Ng V."/>
            <person name="Ahrendt S."/>
            <person name="Min B."/>
            <person name="Choi I.G."/>
            <person name="Park H."/>
            <person name="Plett J.M."/>
            <person name="Magnuson J."/>
            <person name="Spatafora J.W."/>
            <person name="Nagy L.G."/>
            <person name="Henrissat B."/>
            <person name="Grigoriev I.V."/>
            <person name="Yang Z.L."/>
            <person name="Xu J."/>
            <person name="Martin F.M."/>
        </authorList>
    </citation>
    <scope>NUCLEOTIDE SEQUENCE</scope>
    <source>
        <strain evidence="2">KKN 215</strain>
    </source>
</reference>
<feature type="region of interest" description="Disordered" evidence="1">
    <location>
        <begin position="202"/>
        <end position="227"/>
    </location>
</feature>
<evidence type="ECO:0000313" key="2">
    <source>
        <dbReference type="EMBL" id="KAH8102688.1"/>
    </source>
</evidence>
<protein>
    <submittedName>
        <fullName evidence="2">Uncharacterized protein</fullName>
    </submittedName>
</protein>
<comment type="caution">
    <text evidence="2">The sequence shown here is derived from an EMBL/GenBank/DDBJ whole genome shotgun (WGS) entry which is preliminary data.</text>
</comment>
<dbReference type="Proteomes" id="UP000813824">
    <property type="component" value="Unassembled WGS sequence"/>
</dbReference>
<dbReference type="EMBL" id="JAEVFJ010000009">
    <property type="protein sequence ID" value="KAH8102688.1"/>
    <property type="molecule type" value="Genomic_DNA"/>
</dbReference>
<organism evidence="2 3">
    <name type="scientific">Cristinia sonorae</name>
    <dbReference type="NCBI Taxonomy" id="1940300"/>
    <lineage>
        <taxon>Eukaryota</taxon>
        <taxon>Fungi</taxon>
        <taxon>Dikarya</taxon>
        <taxon>Basidiomycota</taxon>
        <taxon>Agaricomycotina</taxon>
        <taxon>Agaricomycetes</taxon>
        <taxon>Agaricomycetidae</taxon>
        <taxon>Agaricales</taxon>
        <taxon>Pleurotineae</taxon>
        <taxon>Stephanosporaceae</taxon>
        <taxon>Cristinia</taxon>
    </lineage>
</organism>